<evidence type="ECO:0008006" key="4">
    <source>
        <dbReference type="Google" id="ProtNLM"/>
    </source>
</evidence>
<dbReference type="STRING" id="1715693.PH7735_01022"/>
<dbReference type="GeneID" id="83883123"/>
<proteinExistence type="predicted"/>
<evidence type="ECO:0000256" key="1">
    <source>
        <dbReference type="SAM" id="SignalP"/>
    </source>
</evidence>
<organism evidence="2 3">
    <name type="scientific">Shimia thalassica</name>
    <dbReference type="NCBI Taxonomy" id="1715693"/>
    <lineage>
        <taxon>Bacteria</taxon>
        <taxon>Pseudomonadati</taxon>
        <taxon>Pseudomonadota</taxon>
        <taxon>Alphaproteobacteria</taxon>
        <taxon>Rhodobacterales</taxon>
        <taxon>Roseobacteraceae</taxon>
    </lineage>
</organism>
<dbReference type="EMBL" id="CYTW01000001">
    <property type="protein sequence ID" value="CUJ89054.1"/>
    <property type="molecule type" value="Genomic_DNA"/>
</dbReference>
<reference evidence="3" key="1">
    <citation type="submission" date="2015-09" db="EMBL/GenBank/DDBJ databases">
        <authorList>
            <person name="Rodrigo-Torres Lidia"/>
            <person name="Arahal R.David."/>
        </authorList>
    </citation>
    <scope>NUCLEOTIDE SEQUENCE [LARGE SCALE GENOMIC DNA]</scope>
    <source>
        <strain evidence="3">CECT 7735</strain>
    </source>
</reference>
<keyword evidence="3" id="KW-1185">Reference proteome</keyword>
<name>A0A0P1I492_9RHOB</name>
<dbReference type="PROSITE" id="PS51257">
    <property type="entry name" value="PROKAR_LIPOPROTEIN"/>
    <property type="match status" value="1"/>
</dbReference>
<keyword evidence="1" id="KW-0732">Signal</keyword>
<sequence>MSHSVKALLALGLVAFVAACADTAPVEEYVVVEPAPISQEPVYTGKYK</sequence>
<evidence type="ECO:0000313" key="3">
    <source>
        <dbReference type="Proteomes" id="UP000051870"/>
    </source>
</evidence>
<dbReference type="RefSeq" id="WP_199534969.1">
    <property type="nucleotide sequence ID" value="NZ_CANLZE010000001.1"/>
</dbReference>
<dbReference type="Proteomes" id="UP000051870">
    <property type="component" value="Unassembled WGS sequence"/>
</dbReference>
<feature type="chain" id="PRO_5006064861" description="Lipoprotein" evidence="1">
    <location>
        <begin position="22"/>
        <end position="48"/>
    </location>
</feature>
<feature type="signal peptide" evidence="1">
    <location>
        <begin position="1"/>
        <end position="21"/>
    </location>
</feature>
<dbReference type="AlphaFoldDB" id="A0A0P1I492"/>
<evidence type="ECO:0000313" key="2">
    <source>
        <dbReference type="EMBL" id="CUJ89054.1"/>
    </source>
</evidence>
<gene>
    <name evidence="2" type="ORF">PH7735_01022</name>
</gene>
<protein>
    <recommendedName>
        <fullName evidence="4">Lipoprotein</fullName>
    </recommendedName>
</protein>
<accession>A0A0P1I492</accession>